<keyword evidence="3" id="KW-1185">Reference proteome</keyword>
<feature type="transmembrane region" description="Helical" evidence="1">
    <location>
        <begin position="6"/>
        <end position="21"/>
    </location>
</feature>
<evidence type="ECO:0000256" key="1">
    <source>
        <dbReference type="SAM" id="Phobius"/>
    </source>
</evidence>
<name>A0A859F9L3_9BACI</name>
<organism evidence="2 3">
    <name type="scientific">Paenalkalicoccus suaedae</name>
    <dbReference type="NCBI Taxonomy" id="2592382"/>
    <lineage>
        <taxon>Bacteria</taxon>
        <taxon>Bacillati</taxon>
        <taxon>Bacillota</taxon>
        <taxon>Bacilli</taxon>
        <taxon>Bacillales</taxon>
        <taxon>Bacillaceae</taxon>
        <taxon>Paenalkalicoccus</taxon>
    </lineage>
</organism>
<keyword evidence="1" id="KW-0812">Transmembrane</keyword>
<dbReference type="RefSeq" id="WP_176007898.1">
    <property type="nucleotide sequence ID" value="NZ_CP041372.2"/>
</dbReference>
<proteinExistence type="predicted"/>
<evidence type="ECO:0000313" key="2">
    <source>
        <dbReference type="EMBL" id="QKS69853.1"/>
    </source>
</evidence>
<evidence type="ECO:0000313" key="3">
    <source>
        <dbReference type="Proteomes" id="UP000318138"/>
    </source>
</evidence>
<feature type="transmembrane region" description="Helical" evidence="1">
    <location>
        <begin position="33"/>
        <end position="54"/>
    </location>
</feature>
<gene>
    <name evidence="2" type="ORF">FLK61_24000</name>
</gene>
<dbReference type="AlphaFoldDB" id="A0A859F9L3"/>
<keyword evidence="1" id="KW-1133">Transmembrane helix</keyword>
<keyword evidence="1" id="KW-0472">Membrane</keyword>
<accession>A0A859F9L3</accession>
<reference evidence="3" key="1">
    <citation type="submission" date="2019-07" db="EMBL/GenBank/DDBJ databases">
        <title>Bacillus alkalisoli sp. nov. isolated from saline soil.</title>
        <authorList>
            <person name="Sun J.-Q."/>
            <person name="Xu L."/>
        </authorList>
    </citation>
    <scope>NUCLEOTIDE SEQUENCE [LARGE SCALE GENOMIC DNA]</scope>
    <source>
        <strain evidence="3">M4U3P1</strain>
    </source>
</reference>
<dbReference type="Proteomes" id="UP000318138">
    <property type="component" value="Chromosome"/>
</dbReference>
<protein>
    <submittedName>
        <fullName evidence="2">Uncharacterized protein</fullName>
    </submittedName>
</protein>
<sequence length="80" mass="8730">MLVVVPILVGLLIGGAVYYLTKELEEKKPDAKYVPSVWAIAISVFLIPFSMIVIRGLEGAAYLILATVILGVSLYTLYKT</sequence>
<feature type="transmembrane region" description="Helical" evidence="1">
    <location>
        <begin position="60"/>
        <end position="78"/>
    </location>
</feature>
<dbReference type="EMBL" id="CP041372">
    <property type="protein sequence ID" value="QKS69853.1"/>
    <property type="molecule type" value="Genomic_DNA"/>
</dbReference>
<dbReference type="KEGG" id="psua:FLK61_24000"/>